<evidence type="ECO:0000256" key="1">
    <source>
        <dbReference type="SAM" id="Phobius"/>
    </source>
</evidence>
<evidence type="ECO:0000259" key="2">
    <source>
        <dbReference type="Pfam" id="PF24034"/>
    </source>
</evidence>
<dbReference type="SUPFAM" id="SSF46785">
    <property type="entry name" value="Winged helix' DNA-binding domain"/>
    <property type="match status" value="1"/>
</dbReference>
<organism evidence="3 4">
    <name type="scientific">Methanolobus halotolerans</name>
    <dbReference type="NCBI Taxonomy" id="2052935"/>
    <lineage>
        <taxon>Archaea</taxon>
        <taxon>Methanobacteriati</taxon>
        <taxon>Methanobacteriota</taxon>
        <taxon>Stenosarchaea group</taxon>
        <taxon>Methanomicrobia</taxon>
        <taxon>Methanosarcinales</taxon>
        <taxon>Methanosarcinaceae</taxon>
        <taxon>Methanolobus</taxon>
    </lineage>
</organism>
<reference evidence="3 4" key="1">
    <citation type="submission" date="2017-11" db="EMBL/GenBank/DDBJ databases">
        <title>Isolation and Characterization of Methanogenic Archaea from Saline Meromictic Lake at Siberia.</title>
        <authorList>
            <person name="Shen Y."/>
            <person name="Huang H.-H."/>
            <person name="Lai M.-C."/>
            <person name="Chen S.-C."/>
        </authorList>
    </citation>
    <scope>NUCLEOTIDE SEQUENCE [LARGE SCALE GENOMIC DNA]</scope>
    <source>
        <strain evidence="3 4">SY-01</strain>
    </source>
</reference>
<keyword evidence="1" id="KW-0812">Transmembrane</keyword>
<gene>
    <name evidence="3" type="ORF">CUN85_01115</name>
</gene>
<dbReference type="AlphaFoldDB" id="A0A4E0PZ14"/>
<dbReference type="InterPro" id="IPR055767">
    <property type="entry name" value="DUF7343"/>
</dbReference>
<dbReference type="Pfam" id="PF24034">
    <property type="entry name" value="DUF7343"/>
    <property type="match status" value="1"/>
</dbReference>
<sequence>MLKKRCVLILLFLTTIIPVAGAADMATVHGVIYEWDTFEPLENVIVEVNSTPTQSMLARYGIYTFDLAPGNYLLSASYYQGSTLRYYAEEEIRITNDGDYVIDIIFLPTYYEEGEMNGSGFDELDELADLAESDMPAEESGSFSTLIYVAIVLVMVLAGAYVLASQRKADAVGRSPDGSEYLENDGLLPLSDGSAGLPADLQEVVSIISNNGGRITQKDLRSRLKHSEAKVSLMISDLENRGLVQKLKKGRGNVIILVGSEQVNQNV</sequence>
<proteinExistence type="predicted"/>
<feature type="domain" description="DUF7343" evidence="2">
    <location>
        <begin position="199"/>
        <end position="257"/>
    </location>
</feature>
<dbReference type="Gene3D" id="2.60.40.1120">
    <property type="entry name" value="Carboxypeptidase-like, regulatory domain"/>
    <property type="match status" value="1"/>
</dbReference>
<keyword evidence="4" id="KW-1185">Reference proteome</keyword>
<evidence type="ECO:0000313" key="3">
    <source>
        <dbReference type="EMBL" id="TGC11602.1"/>
    </source>
</evidence>
<protein>
    <recommendedName>
        <fullName evidence="2">DUF7343 domain-containing protein</fullName>
    </recommendedName>
</protein>
<evidence type="ECO:0000313" key="4">
    <source>
        <dbReference type="Proteomes" id="UP000297295"/>
    </source>
</evidence>
<dbReference type="InterPro" id="IPR008969">
    <property type="entry name" value="CarboxyPept-like_regulatory"/>
</dbReference>
<dbReference type="EMBL" id="PGGK01000001">
    <property type="protein sequence ID" value="TGC11602.1"/>
    <property type="molecule type" value="Genomic_DNA"/>
</dbReference>
<dbReference type="InterPro" id="IPR036390">
    <property type="entry name" value="WH_DNA-bd_sf"/>
</dbReference>
<dbReference type="OrthoDB" id="147932at2157"/>
<keyword evidence="1" id="KW-0472">Membrane</keyword>
<name>A0A4E0PZ14_9EURY</name>
<comment type="caution">
    <text evidence="3">The sequence shown here is derived from an EMBL/GenBank/DDBJ whole genome shotgun (WGS) entry which is preliminary data.</text>
</comment>
<dbReference type="Proteomes" id="UP000297295">
    <property type="component" value="Unassembled WGS sequence"/>
</dbReference>
<dbReference type="InterPro" id="IPR036388">
    <property type="entry name" value="WH-like_DNA-bd_sf"/>
</dbReference>
<dbReference type="Gene3D" id="1.10.10.10">
    <property type="entry name" value="Winged helix-like DNA-binding domain superfamily/Winged helix DNA-binding domain"/>
    <property type="match status" value="1"/>
</dbReference>
<accession>A0A4E0PZ14</accession>
<dbReference type="SUPFAM" id="SSF49464">
    <property type="entry name" value="Carboxypeptidase regulatory domain-like"/>
    <property type="match status" value="1"/>
</dbReference>
<feature type="transmembrane region" description="Helical" evidence="1">
    <location>
        <begin position="145"/>
        <end position="164"/>
    </location>
</feature>
<keyword evidence="1" id="KW-1133">Transmembrane helix</keyword>